<protein>
    <submittedName>
        <fullName evidence="3">Uncharacterized protein</fullName>
    </submittedName>
</protein>
<comment type="caution">
    <text evidence="3">The sequence shown here is derived from an EMBL/GenBank/DDBJ whole genome shotgun (WGS) entry which is preliminary data.</text>
</comment>
<dbReference type="EMBL" id="JARKIB010000150">
    <property type="protein sequence ID" value="KAJ7731744.1"/>
    <property type="molecule type" value="Genomic_DNA"/>
</dbReference>
<keyword evidence="2" id="KW-0472">Membrane</keyword>
<evidence type="ECO:0000256" key="2">
    <source>
        <dbReference type="SAM" id="Phobius"/>
    </source>
</evidence>
<keyword evidence="2" id="KW-0812">Transmembrane</keyword>
<feature type="transmembrane region" description="Helical" evidence="2">
    <location>
        <begin position="47"/>
        <end position="67"/>
    </location>
</feature>
<evidence type="ECO:0000313" key="4">
    <source>
        <dbReference type="Proteomes" id="UP001215598"/>
    </source>
</evidence>
<accession>A0AAD7I0Z6</accession>
<name>A0AAD7I0Z6_9AGAR</name>
<proteinExistence type="predicted"/>
<reference evidence="3" key="1">
    <citation type="submission" date="2023-03" db="EMBL/GenBank/DDBJ databases">
        <title>Massive genome expansion in bonnet fungi (Mycena s.s.) driven by repeated elements and novel gene families across ecological guilds.</title>
        <authorList>
            <consortium name="Lawrence Berkeley National Laboratory"/>
            <person name="Harder C.B."/>
            <person name="Miyauchi S."/>
            <person name="Viragh M."/>
            <person name="Kuo A."/>
            <person name="Thoen E."/>
            <person name="Andreopoulos B."/>
            <person name="Lu D."/>
            <person name="Skrede I."/>
            <person name="Drula E."/>
            <person name="Henrissat B."/>
            <person name="Morin E."/>
            <person name="Kohler A."/>
            <person name="Barry K."/>
            <person name="LaButti K."/>
            <person name="Morin E."/>
            <person name="Salamov A."/>
            <person name="Lipzen A."/>
            <person name="Mereny Z."/>
            <person name="Hegedus B."/>
            <person name="Baldrian P."/>
            <person name="Stursova M."/>
            <person name="Weitz H."/>
            <person name="Taylor A."/>
            <person name="Grigoriev I.V."/>
            <person name="Nagy L.G."/>
            <person name="Martin F."/>
            <person name="Kauserud H."/>
        </authorList>
    </citation>
    <scope>NUCLEOTIDE SEQUENCE</scope>
    <source>
        <strain evidence="3">CBHHK182m</strain>
    </source>
</reference>
<sequence length="706" mass="79075">MATLKDNRYQAETRLIKLLRDYCIRSVQDVRVVRPTLPSRYFLLRPWNFKLLMASLLVACLGFTPYIHFSVRKHTTFPALAVFFPWCRVVGGMLCVFPGQLLLQYRIERILKQRLLFMGINELPLFDGLPLKVPTQFIRVWDETRTSEKCLSSLFAFIQSSDAETSNVEPFIQHLARALHLDFNQNPKSLVTEVAKRLKPYVTNTWAWVLMQVVLLCGSLMTIVGYIGCFTIVQNSADATDTYIWLGAEAALALLRLLVWALNPPWDDSDGVWLILDCAKDNKCSLQDRLGTTQDEAEPETFKVVSEGVFLEALTAHSGPVDINAIPRITGFRRSYSWITRVKTASRTEDALFLILNLENRPGTTLCTVDHSQVMQFYYADNISAGLAVAKRGLLDENHPLMKAPSQFILEVFDLYHFVSSRAGGDSKHRKSALSLVDSTDTNTGNPSLEAGEPSSDTIWQEIKICVDETIGGIPLSYDRFRRCRETLAKNSSPVERTKKIYSGLTPRADGRDLSKGYDQEWWTYAGGALALNRLFKSINSDLGQRSRSGGDKNRFQTVEQVAFTEWNINVLRPLSSRLRDNPQLGQGVDRALRGFTSQNITIQDLSNMQIQTSLEDPARDAAIHLTSIGGRGGMGLGPTFFLDEDRRGYSHSWYGGGFGGPGGTQQGRHLFEGSNIHIGSMHLPNSVGQTSGKTSLGNKVRLDRK</sequence>
<feature type="transmembrane region" description="Helical" evidence="2">
    <location>
        <begin position="206"/>
        <end position="227"/>
    </location>
</feature>
<organism evidence="3 4">
    <name type="scientific">Mycena metata</name>
    <dbReference type="NCBI Taxonomy" id="1033252"/>
    <lineage>
        <taxon>Eukaryota</taxon>
        <taxon>Fungi</taxon>
        <taxon>Dikarya</taxon>
        <taxon>Basidiomycota</taxon>
        <taxon>Agaricomycotina</taxon>
        <taxon>Agaricomycetes</taxon>
        <taxon>Agaricomycetidae</taxon>
        <taxon>Agaricales</taxon>
        <taxon>Marasmiineae</taxon>
        <taxon>Mycenaceae</taxon>
        <taxon>Mycena</taxon>
    </lineage>
</organism>
<feature type="compositionally biased region" description="Polar residues" evidence="1">
    <location>
        <begin position="687"/>
        <end position="698"/>
    </location>
</feature>
<keyword evidence="4" id="KW-1185">Reference proteome</keyword>
<dbReference type="Proteomes" id="UP001215598">
    <property type="component" value="Unassembled WGS sequence"/>
</dbReference>
<evidence type="ECO:0000313" key="3">
    <source>
        <dbReference type="EMBL" id="KAJ7731744.1"/>
    </source>
</evidence>
<feature type="region of interest" description="Disordered" evidence="1">
    <location>
        <begin position="683"/>
        <end position="706"/>
    </location>
</feature>
<dbReference type="AlphaFoldDB" id="A0AAD7I0Z6"/>
<evidence type="ECO:0000256" key="1">
    <source>
        <dbReference type="SAM" id="MobiDB-lite"/>
    </source>
</evidence>
<gene>
    <name evidence="3" type="ORF">B0H16DRAFT_1468916</name>
</gene>
<feature type="transmembrane region" description="Helical" evidence="2">
    <location>
        <begin position="79"/>
        <end position="103"/>
    </location>
</feature>
<keyword evidence="2" id="KW-1133">Transmembrane helix</keyword>